<feature type="binding site" evidence="11">
    <location>
        <position position="227"/>
    </location>
    <ligand>
        <name>Zn(2+)</name>
        <dbReference type="ChEBI" id="CHEBI:29105"/>
    </ligand>
</feature>
<comment type="subunit">
    <text evidence="11">Homotetramer.</text>
</comment>
<evidence type="ECO:0000256" key="12">
    <source>
        <dbReference type="RuleBase" id="RU000544"/>
    </source>
</evidence>
<dbReference type="GO" id="GO:0004797">
    <property type="term" value="F:thymidine kinase activity"/>
    <property type="evidence" value="ECO:0007669"/>
    <property type="project" value="UniProtKB-UniRule"/>
</dbReference>
<dbReference type="Gene3D" id="3.30.60.20">
    <property type="match status" value="1"/>
</dbReference>
<dbReference type="Gene3D" id="3.40.50.300">
    <property type="entry name" value="P-loop containing nucleotide triphosphate hydrolases"/>
    <property type="match status" value="1"/>
</dbReference>
<keyword evidence="10 11" id="KW-0067">ATP-binding</keyword>
<dbReference type="Proteomes" id="UP000008087">
    <property type="component" value="Chromosome"/>
</dbReference>
<keyword evidence="3 11" id="KW-0963">Cytoplasm</keyword>
<keyword evidence="8 11" id="KW-0418">Kinase</keyword>
<dbReference type="InterPro" id="IPR001267">
    <property type="entry name" value="Thymidine_kinase"/>
</dbReference>
<evidence type="ECO:0000256" key="7">
    <source>
        <dbReference type="ARBA" id="ARBA00022741"/>
    </source>
</evidence>
<evidence type="ECO:0000256" key="9">
    <source>
        <dbReference type="ARBA" id="ARBA00022833"/>
    </source>
</evidence>
<keyword evidence="4 11" id="KW-0237">DNA synthesis</keyword>
<evidence type="ECO:0000256" key="14">
    <source>
        <dbReference type="SAM" id="MobiDB-lite"/>
    </source>
</evidence>
<dbReference type="SUPFAM" id="SSF57716">
    <property type="entry name" value="Glucocorticoid receptor-like (DNA-binding domain)"/>
    <property type="match status" value="1"/>
</dbReference>
<dbReference type="FunFam" id="3.40.50.300:FF:000384">
    <property type="entry name" value="Thymidine kinase"/>
    <property type="match status" value="1"/>
</dbReference>
<feature type="active site" description="Proton acceptor" evidence="11">
    <location>
        <position position="133"/>
    </location>
</feature>
<dbReference type="GO" id="GO:0005829">
    <property type="term" value="C:cytosol"/>
    <property type="evidence" value="ECO:0007669"/>
    <property type="project" value="TreeGrafter"/>
</dbReference>
<keyword evidence="9 11" id="KW-0862">Zinc</keyword>
<proteinExistence type="inferred from homology"/>
<dbReference type="HOGENOM" id="CLU_064400_3_0_0"/>
<dbReference type="NCBIfam" id="NF003296">
    <property type="entry name" value="PRK04296.1-1"/>
    <property type="match status" value="1"/>
</dbReference>
<reference evidence="15 16" key="2">
    <citation type="journal article" date="2011" name="BMC Genomics">
        <title>Sequence of the hyperplastic genome of the naturally competent Thermus scotoductus SA-01.</title>
        <authorList>
            <person name="Gounder K."/>
            <person name="Brzuszkiewicz E."/>
            <person name="Liesegang H."/>
            <person name="Wollherr A."/>
            <person name="Daniel R."/>
            <person name="Gottschalk G."/>
            <person name="Reva O."/>
            <person name="Kumwenda B."/>
            <person name="Srivastava M."/>
            <person name="Bricio C."/>
            <person name="Berenguer J."/>
            <person name="van Heerden E."/>
            <person name="Litthauer D."/>
        </authorList>
    </citation>
    <scope>NUCLEOTIDE SEQUENCE [LARGE SCALE GENOMIC DNA]</scope>
    <source>
        <strain evidence="16">ATCC 700910 / SA-01</strain>
    </source>
</reference>
<dbReference type="PANTHER" id="PTHR11441:SF0">
    <property type="entry name" value="THYMIDINE KINASE, CYTOSOLIC"/>
    <property type="match status" value="1"/>
</dbReference>
<feature type="binding site" evidence="11">
    <location>
        <position position="192"/>
    </location>
    <ligand>
        <name>Zn(2+)</name>
        <dbReference type="ChEBI" id="CHEBI:29105"/>
    </ligand>
</feature>
<dbReference type="PROSITE" id="PS00603">
    <property type="entry name" value="TK_CELLULAR_TYPE"/>
    <property type="match status" value="1"/>
</dbReference>
<dbReference type="STRING" id="743525.TSC_c14380"/>
<evidence type="ECO:0000256" key="13">
    <source>
        <dbReference type="RuleBase" id="RU004165"/>
    </source>
</evidence>
<evidence type="ECO:0000256" key="8">
    <source>
        <dbReference type="ARBA" id="ARBA00022777"/>
    </source>
</evidence>
<dbReference type="FunFam" id="3.30.60.20:FF:000026">
    <property type="entry name" value="Thymidine kinase"/>
    <property type="match status" value="1"/>
</dbReference>
<dbReference type="Pfam" id="PF00265">
    <property type="entry name" value="TK"/>
    <property type="match status" value="1"/>
</dbReference>
<comment type="similarity">
    <text evidence="1 11 13">Belongs to the thymidine kinase family.</text>
</comment>
<organism evidence="15 16">
    <name type="scientific">Thermus scotoductus (strain ATCC 700910 / SA-01)</name>
    <dbReference type="NCBI Taxonomy" id="743525"/>
    <lineage>
        <taxon>Bacteria</taxon>
        <taxon>Thermotogati</taxon>
        <taxon>Deinococcota</taxon>
        <taxon>Deinococci</taxon>
        <taxon>Thermales</taxon>
        <taxon>Thermaceae</taxon>
        <taxon>Thermus</taxon>
    </lineage>
</organism>
<dbReference type="EMBL" id="CP001962">
    <property type="protein sequence ID" value="ADW22055.1"/>
    <property type="molecule type" value="Genomic_DNA"/>
</dbReference>
<name>E8PK24_THESS</name>
<evidence type="ECO:0000256" key="11">
    <source>
        <dbReference type="HAMAP-Rule" id="MF_00124"/>
    </source>
</evidence>
<dbReference type="SUPFAM" id="SSF52540">
    <property type="entry name" value="P-loop containing nucleoside triphosphate hydrolases"/>
    <property type="match status" value="1"/>
</dbReference>
<evidence type="ECO:0000256" key="10">
    <source>
        <dbReference type="ARBA" id="ARBA00022840"/>
    </source>
</evidence>
<gene>
    <name evidence="11 15" type="primary">tdk</name>
    <name evidence="15" type="ordered locus">TSC_c14380</name>
</gene>
<dbReference type="EC" id="2.7.1.21" evidence="2 11"/>
<feature type="region of interest" description="Disordered" evidence="14">
    <location>
        <begin position="1"/>
        <end position="28"/>
    </location>
</feature>
<comment type="catalytic activity">
    <reaction evidence="11 12">
        <text>thymidine + ATP = dTMP + ADP + H(+)</text>
        <dbReference type="Rhea" id="RHEA:19129"/>
        <dbReference type="ChEBI" id="CHEBI:15378"/>
        <dbReference type="ChEBI" id="CHEBI:17748"/>
        <dbReference type="ChEBI" id="CHEBI:30616"/>
        <dbReference type="ChEBI" id="CHEBI:63528"/>
        <dbReference type="ChEBI" id="CHEBI:456216"/>
        <dbReference type="EC" id="2.7.1.21"/>
    </reaction>
</comment>
<feature type="binding site" evidence="11">
    <location>
        <position position="189"/>
    </location>
    <ligand>
        <name>Zn(2+)</name>
        <dbReference type="ChEBI" id="CHEBI:29105"/>
    </ligand>
</feature>
<comment type="subcellular location">
    <subcellularLocation>
        <location evidence="11">Cytoplasm</location>
    </subcellularLocation>
</comment>
<dbReference type="GO" id="GO:0071897">
    <property type="term" value="P:DNA biosynthetic process"/>
    <property type="evidence" value="ECO:0007669"/>
    <property type="project" value="UniProtKB-KW"/>
</dbReference>
<dbReference type="GO" id="GO:0005524">
    <property type="term" value="F:ATP binding"/>
    <property type="evidence" value="ECO:0007669"/>
    <property type="project" value="UniProtKB-UniRule"/>
</dbReference>
<dbReference type="eggNOG" id="COG1435">
    <property type="taxonomic scope" value="Bacteria"/>
</dbReference>
<evidence type="ECO:0000313" key="16">
    <source>
        <dbReference type="Proteomes" id="UP000008087"/>
    </source>
</evidence>
<evidence type="ECO:0000256" key="3">
    <source>
        <dbReference type="ARBA" id="ARBA00022490"/>
    </source>
</evidence>
<dbReference type="InterPro" id="IPR027417">
    <property type="entry name" value="P-loop_NTPase"/>
</dbReference>
<dbReference type="AlphaFoldDB" id="E8PK24"/>
<evidence type="ECO:0000256" key="5">
    <source>
        <dbReference type="ARBA" id="ARBA00022679"/>
    </source>
</evidence>
<evidence type="ECO:0000256" key="1">
    <source>
        <dbReference type="ARBA" id="ARBA00007587"/>
    </source>
</evidence>
<sequence>MRGVGKERPGPSPQSLPPTSSEPGPRPPFWRKYTLCPGRIWARMPPVLHRQGWIEVITGPMFSGKSEELIRRVKRALIARQRVLVFKPRLDTRYHESQVVSHDGQRVEAIPVGEAREIEAYLSPLPQVVAVDEVQFLDAGLLSLAEDLARQGVRVILAGLDLDFRGEPFGLMPELLARAEFVEKLTAICAQCGAPATRTQRLVNGKPARYTDPVILVGAKEHYEPRCRACHQVRY</sequence>
<evidence type="ECO:0000256" key="4">
    <source>
        <dbReference type="ARBA" id="ARBA00022634"/>
    </source>
</evidence>
<keyword evidence="7 11" id="KW-0547">Nucleotide-binding</keyword>
<evidence type="ECO:0000256" key="6">
    <source>
        <dbReference type="ARBA" id="ARBA00022723"/>
    </source>
</evidence>
<dbReference type="KEGG" id="tsc:TSC_c14380"/>
<dbReference type="HAMAP" id="MF_00124">
    <property type="entry name" value="Thymidine_kinase"/>
    <property type="match status" value="1"/>
</dbReference>
<evidence type="ECO:0000313" key="15">
    <source>
        <dbReference type="EMBL" id="ADW22055.1"/>
    </source>
</evidence>
<feature type="binding site" evidence="11">
    <location>
        <position position="230"/>
    </location>
    <ligand>
        <name>Zn(2+)</name>
        <dbReference type="ChEBI" id="CHEBI:29105"/>
    </ligand>
</feature>
<accession>E8PK24</accession>
<dbReference type="GO" id="GO:0046104">
    <property type="term" value="P:thymidine metabolic process"/>
    <property type="evidence" value="ECO:0007669"/>
    <property type="project" value="TreeGrafter"/>
</dbReference>
<dbReference type="InterPro" id="IPR020633">
    <property type="entry name" value="Thymidine_kinase_CS"/>
</dbReference>
<dbReference type="GO" id="GO:0008270">
    <property type="term" value="F:zinc ion binding"/>
    <property type="evidence" value="ECO:0007669"/>
    <property type="project" value="UniProtKB-UniRule"/>
</dbReference>
<feature type="binding site" evidence="11">
    <location>
        <begin position="132"/>
        <end position="135"/>
    </location>
    <ligand>
        <name>ATP</name>
        <dbReference type="ChEBI" id="CHEBI:30616"/>
    </ligand>
</feature>
<keyword evidence="6 11" id="KW-0479">Metal-binding</keyword>
<keyword evidence="5 11" id="KW-0808">Transferase</keyword>
<reference evidence="16" key="1">
    <citation type="submission" date="2010-03" db="EMBL/GenBank/DDBJ databases">
        <title>The genome sequence of Thermus scotoductus SA-01.</title>
        <authorList>
            <person name="Gounder K."/>
            <person name="Liesegang H."/>
            <person name="Brzuszkiewicz E."/>
            <person name="Wollherr A."/>
            <person name="Daniel R."/>
            <person name="Gottschalk G."/>
            <person name="van Heerden E."/>
            <person name="Litthauer D."/>
        </authorList>
    </citation>
    <scope>NUCLEOTIDE SEQUENCE [LARGE SCALE GENOMIC DNA]</scope>
    <source>
        <strain evidence="16">ATCC 700910 / SA-01</strain>
    </source>
</reference>
<dbReference type="PANTHER" id="PTHR11441">
    <property type="entry name" value="THYMIDINE KINASE"/>
    <property type="match status" value="1"/>
</dbReference>
<evidence type="ECO:0000256" key="2">
    <source>
        <dbReference type="ARBA" id="ARBA00012118"/>
    </source>
</evidence>
<protein>
    <recommendedName>
        <fullName evidence="2 11">Thymidine kinase</fullName>
        <ecNumber evidence="2 11">2.7.1.21</ecNumber>
    </recommendedName>
</protein>
<feature type="binding site" evidence="11">
    <location>
        <begin position="59"/>
        <end position="66"/>
    </location>
    <ligand>
        <name>ATP</name>
        <dbReference type="ChEBI" id="CHEBI:30616"/>
    </ligand>
</feature>